<comment type="caution">
    <text evidence="2">The sequence shown here is derived from an EMBL/GenBank/DDBJ whole genome shotgun (WGS) entry which is preliminary data.</text>
</comment>
<dbReference type="RefSeq" id="WP_130450071.1">
    <property type="nucleotide sequence ID" value="NZ_SHLA01000001.1"/>
</dbReference>
<feature type="transmembrane region" description="Helical" evidence="1">
    <location>
        <begin position="56"/>
        <end position="77"/>
    </location>
</feature>
<name>A0A4Q8ABW8_9MICC</name>
<gene>
    <name evidence="2" type="ORF">EV380_1248</name>
</gene>
<accession>A0A4Q8ABW8</accession>
<reference evidence="2 3" key="1">
    <citation type="submission" date="2019-02" db="EMBL/GenBank/DDBJ databases">
        <title>Sequencing the genomes of 1000 actinobacteria strains.</title>
        <authorList>
            <person name="Klenk H.-P."/>
        </authorList>
    </citation>
    <scope>NUCLEOTIDE SEQUENCE [LARGE SCALE GENOMIC DNA]</scope>
    <source>
        <strain evidence="2 3">DSM 17364</strain>
    </source>
</reference>
<protein>
    <submittedName>
        <fullName evidence="2">ATP synthase protein I</fullName>
    </submittedName>
</protein>
<feature type="transmembrane region" description="Helical" evidence="1">
    <location>
        <begin position="115"/>
        <end position="137"/>
    </location>
</feature>
<proteinExistence type="predicted"/>
<keyword evidence="1" id="KW-1133">Transmembrane helix</keyword>
<dbReference type="Proteomes" id="UP000292685">
    <property type="component" value="Unassembled WGS sequence"/>
</dbReference>
<feature type="transmembrane region" description="Helical" evidence="1">
    <location>
        <begin position="31"/>
        <end position="50"/>
    </location>
</feature>
<keyword evidence="1" id="KW-0472">Membrane</keyword>
<organism evidence="2 3">
    <name type="scientific">Zhihengliuella halotolerans</name>
    <dbReference type="NCBI Taxonomy" id="370736"/>
    <lineage>
        <taxon>Bacteria</taxon>
        <taxon>Bacillati</taxon>
        <taxon>Actinomycetota</taxon>
        <taxon>Actinomycetes</taxon>
        <taxon>Micrococcales</taxon>
        <taxon>Micrococcaceae</taxon>
        <taxon>Zhihengliuella</taxon>
    </lineage>
</organism>
<dbReference type="EMBL" id="SHLA01000001">
    <property type="protein sequence ID" value="RZU61672.1"/>
    <property type="molecule type" value="Genomic_DNA"/>
</dbReference>
<evidence type="ECO:0000313" key="2">
    <source>
        <dbReference type="EMBL" id="RZU61672.1"/>
    </source>
</evidence>
<dbReference type="AlphaFoldDB" id="A0A4Q8ABW8"/>
<evidence type="ECO:0000256" key="1">
    <source>
        <dbReference type="SAM" id="Phobius"/>
    </source>
</evidence>
<keyword evidence="3" id="KW-1185">Reference proteome</keyword>
<evidence type="ECO:0000313" key="3">
    <source>
        <dbReference type="Proteomes" id="UP000292685"/>
    </source>
</evidence>
<sequence length="163" mass="16933">MSANGTGEARPRRVAGETPQPWLRILRSCSLVSLALVVAGGVAAGLISGLPAVASVASAILLVLVFFGITLLIGHYVGLRNPRAALGAFMLGYIVKVVGFGAVVFLVGTPAWVDGAWFVGAAVAAVIAWQATELIVFSRLRFQLYDDEPVSDAARERGARGAA</sequence>
<feature type="transmembrane region" description="Helical" evidence="1">
    <location>
        <begin position="84"/>
        <end position="109"/>
    </location>
</feature>
<keyword evidence="1" id="KW-0812">Transmembrane</keyword>